<dbReference type="GO" id="GO:0005829">
    <property type="term" value="C:cytosol"/>
    <property type="evidence" value="ECO:0007669"/>
    <property type="project" value="TreeGrafter"/>
</dbReference>
<proteinExistence type="predicted"/>
<dbReference type="RefSeq" id="WP_057955073.1">
    <property type="nucleotide sequence ID" value="NZ_KQ556868.1"/>
</dbReference>
<dbReference type="InterPro" id="IPR044668">
    <property type="entry name" value="PuuD-like"/>
</dbReference>
<evidence type="ECO:0000313" key="2">
    <source>
        <dbReference type="EMBL" id="KRT59247.1"/>
    </source>
</evidence>
<reference evidence="3 4" key="1">
    <citation type="submission" date="2015-11" db="EMBL/GenBank/DDBJ databases">
        <title>The genome of Candidatus Endoriftia persephone in Ridgeia piscesae and population structure of the North Eastern Pacific vestimentiferan symbionts.</title>
        <authorList>
            <person name="Perez M."/>
            <person name="Juniper K.S."/>
        </authorList>
    </citation>
    <scope>NUCLEOTIDE SEQUENCE [LARGE SCALE GENOMIC DNA]</scope>
    <source>
        <strain evidence="2">Ind10</strain>
        <strain evidence="1">Ind11</strain>
    </source>
</reference>
<dbReference type="EMBL" id="LDXT01000095">
    <property type="protein sequence ID" value="KRT53808.1"/>
    <property type="molecule type" value="Genomic_DNA"/>
</dbReference>
<dbReference type="GO" id="GO:0016740">
    <property type="term" value="F:transferase activity"/>
    <property type="evidence" value="ECO:0007669"/>
    <property type="project" value="UniProtKB-KW"/>
</dbReference>
<dbReference type="OrthoDB" id="9813383at2"/>
<dbReference type="Proteomes" id="UP000051634">
    <property type="component" value="Unassembled WGS sequence"/>
</dbReference>
<dbReference type="AlphaFoldDB" id="A0A0T5YT62"/>
<organism evidence="1 4">
    <name type="scientific">endosymbiont of Ridgeia piscesae</name>
    <dbReference type="NCBI Taxonomy" id="54398"/>
    <lineage>
        <taxon>Bacteria</taxon>
        <taxon>Pseudomonadati</taxon>
        <taxon>Pseudomonadota</taxon>
        <taxon>Gammaproteobacteria</taxon>
        <taxon>sulfur-oxidizing symbionts</taxon>
    </lineage>
</organism>
<comment type="caution">
    <text evidence="1">The sequence shown here is derived from an EMBL/GenBank/DDBJ whole genome shotgun (WGS) entry which is preliminary data.</text>
</comment>
<dbReference type="STRING" id="54398.Ga0074115_101143"/>
<dbReference type="PROSITE" id="PS51273">
    <property type="entry name" value="GATASE_TYPE_1"/>
    <property type="match status" value="1"/>
</dbReference>
<evidence type="ECO:0000313" key="3">
    <source>
        <dbReference type="Proteomes" id="UP000051276"/>
    </source>
</evidence>
<dbReference type="Proteomes" id="UP000051276">
    <property type="component" value="Unassembled WGS sequence"/>
</dbReference>
<dbReference type="Gene3D" id="3.40.50.880">
    <property type="match status" value="1"/>
</dbReference>
<dbReference type="PATRIC" id="fig|54398.3.peg.147"/>
<dbReference type="GO" id="GO:0016811">
    <property type="term" value="F:hydrolase activity, acting on carbon-nitrogen (but not peptide) bonds, in linear amides"/>
    <property type="evidence" value="ECO:0007669"/>
    <property type="project" value="InterPro"/>
</dbReference>
<keyword evidence="4" id="KW-1185">Reference proteome</keyword>
<dbReference type="EMBL" id="LMXI01000190">
    <property type="protein sequence ID" value="KRT59247.1"/>
    <property type="molecule type" value="Genomic_DNA"/>
</dbReference>
<dbReference type="PANTHER" id="PTHR43235">
    <property type="entry name" value="GLUTAMINE AMIDOTRANSFERASE PB2B2.05-RELATED"/>
    <property type="match status" value="1"/>
</dbReference>
<dbReference type="PANTHER" id="PTHR43235:SF1">
    <property type="entry name" value="GLUTAMINE AMIDOTRANSFERASE PB2B2.05-RELATED"/>
    <property type="match status" value="1"/>
</dbReference>
<gene>
    <name evidence="1" type="ORF">Ga0074115_101143</name>
    <name evidence="2" type="ORF">Ga0076813_15041</name>
</gene>
<dbReference type="SUPFAM" id="SSF52317">
    <property type="entry name" value="Class I glutamine amidotransferase-like"/>
    <property type="match status" value="1"/>
</dbReference>
<protein>
    <submittedName>
        <fullName evidence="1">Gamma-glutamyl-gamma-aminobutyrate hydrolase PuuD (Putrescine degradation)</fullName>
    </submittedName>
    <submittedName>
        <fullName evidence="2">Putative glutamine amidotransferase</fullName>
    </submittedName>
</protein>
<name>A0A0T5YT62_9GAMM</name>
<keyword evidence="2" id="KW-0808">Transferase</keyword>
<dbReference type="InterPro" id="IPR011697">
    <property type="entry name" value="Peptidase_C26"/>
</dbReference>
<keyword evidence="2" id="KW-0315">Glutamine amidotransferase</keyword>
<dbReference type="Pfam" id="PF07722">
    <property type="entry name" value="Peptidase_C26"/>
    <property type="match status" value="1"/>
</dbReference>
<evidence type="ECO:0000313" key="4">
    <source>
        <dbReference type="Proteomes" id="UP000051634"/>
    </source>
</evidence>
<dbReference type="InterPro" id="IPR029062">
    <property type="entry name" value="Class_I_gatase-like"/>
</dbReference>
<dbReference type="CDD" id="cd01745">
    <property type="entry name" value="GATase1_2"/>
    <property type="match status" value="1"/>
</dbReference>
<accession>A0A0T5YT62</accession>
<sequence>MSKPKPPLIGITAANDPRMPEHYLLRWDYVRGVVAAGGIPVILAPTSGLEIKAVLARIDALVLSGGGDIDPASYGGSARIKPLLANPERDQFELELVKRALDLEMPLLGICRGMQVINVACGGDLIQDIEAERQSPILHDDPLRPRDRIAHEVSILPGTSLFGMVRRERIAVNSFHHQAVDQLGAELRISALADDDLVEAIEHPQLQFVMGVQWHPESLCSLGAPFSTLFDEVTRQASRMMHA</sequence>
<keyword evidence="1" id="KW-0378">Hydrolase</keyword>
<evidence type="ECO:0000313" key="1">
    <source>
        <dbReference type="EMBL" id="KRT53808.1"/>
    </source>
</evidence>